<protein>
    <submittedName>
        <fullName evidence="2">Uncharacterized protein</fullName>
    </submittedName>
</protein>
<keyword evidence="3" id="KW-1185">Reference proteome</keyword>
<feature type="region of interest" description="Disordered" evidence="1">
    <location>
        <begin position="274"/>
        <end position="300"/>
    </location>
</feature>
<evidence type="ECO:0000313" key="2">
    <source>
        <dbReference type="EMBL" id="QRC96381.1"/>
    </source>
</evidence>
<organism evidence="2 3">
    <name type="scientific">Phaeosphaeria nodorum (strain SN15 / ATCC MYA-4574 / FGSC 10173)</name>
    <name type="common">Glume blotch fungus</name>
    <name type="synonym">Parastagonospora nodorum</name>
    <dbReference type="NCBI Taxonomy" id="321614"/>
    <lineage>
        <taxon>Eukaryota</taxon>
        <taxon>Fungi</taxon>
        <taxon>Dikarya</taxon>
        <taxon>Ascomycota</taxon>
        <taxon>Pezizomycotina</taxon>
        <taxon>Dothideomycetes</taxon>
        <taxon>Pleosporomycetidae</taxon>
        <taxon>Pleosporales</taxon>
        <taxon>Pleosporineae</taxon>
        <taxon>Phaeosphaeriaceae</taxon>
        <taxon>Parastagonospora</taxon>
    </lineage>
</organism>
<dbReference type="OrthoDB" id="10476184at2759"/>
<evidence type="ECO:0000256" key="1">
    <source>
        <dbReference type="SAM" id="MobiDB-lite"/>
    </source>
</evidence>
<feature type="compositionally biased region" description="Low complexity" evidence="1">
    <location>
        <begin position="34"/>
        <end position="44"/>
    </location>
</feature>
<dbReference type="VEuPathDB" id="FungiDB:JI435_013010"/>
<dbReference type="EMBL" id="CP069028">
    <property type="protein sequence ID" value="QRC96381.1"/>
    <property type="molecule type" value="Genomic_DNA"/>
</dbReference>
<dbReference type="Proteomes" id="UP000663193">
    <property type="component" value="Chromosome 6"/>
</dbReference>
<dbReference type="AlphaFoldDB" id="A0A7U2F0R4"/>
<evidence type="ECO:0000313" key="3">
    <source>
        <dbReference type="Proteomes" id="UP000663193"/>
    </source>
</evidence>
<sequence>MAPSKHKLSPRGAKSQHVSGSEDDFLPGLKEKSGSSVSGGRSLGQSLFKQSAPLAALQQPGLRLGWGQEESASAATPHTICVLFEDDSGDAPQTLALTDLEHQDRIWANNRREGVTTTPFPAAVIGALQQAQNAATTTSPPLPMQGFDATTATPLTSSQQPSRAAMIVKAKGTSGVLTSTTASHKRAAQQKQRRKKPVIDTPAPSHQPAGQVMLRYDNTPEGHQTALKLAIEEGLINPDEDDEVQAFMKTIRETPNRKLKDSNEELDKHITAGGAALGFINPNAPSSTPEDGQGDDIPKE</sequence>
<proteinExistence type="predicted"/>
<feature type="region of interest" description="Disordered" evidence="1">
    <location>
        <begin position="1"/>
        <end position="44"/>
    </location>
</feature>
<gene>
    <name evidence="2" type="ORF">JI435_013010</name>
</gene>
<reference evidence="3" key="1">
    <citation type="journal article" date="2021" name="BMC Genomics">
        <title>Chromosome-level genome assembly and manually-curated proteome of model necrotroph Parastagonospora nodorum Sn15 reveals a genome-wide trove of candidate effector homologs, and redundancy of virulence-related functions within an accessory chromosome.</title>
        <authorList>
            <person name="Bertazzoni S."/>
            <person name="Jones D.A.B."/>
            <person name="Phan H.T."/>
            <person name="Tan K.-C."/>
            <person name="Hane J.K."/>
        </authorList>
    </citation>
    <scope>NUCLEOTIDE SEQUENCE [LARGE SCALE GENOMIC DNA]</scope>
    <source>
        <strain evidence="3">SN15 / ATCC MYA-4574 / FGSC 10173)</strain>
    </source>
</reference>
<accession>A0A7U2F0R4</accession>
<name>A0A7U2F0R4_PHANO</name>
<feature type="region of interest" description="Disordered" evidence="1">
    <location>
        <begin position="177"/>
        <end position="210"/>
    </location>
</feature>
<feature type="compositionally biased region" description="Basic residues" evidence="1">
    <location>
        <begin position="183"/>
        <end position="196"/>
    </location>
</feature>